<feature type="domain" description="Carboxylesterase type B" evidence="6">
    <location>
        <begin position="1"/>
        <end position="244"/>
    </location>
</feature>
<evidence type="ECO:0000259" key="6">
    <source>
        <dbReference type="Pfam" id="PF00135"/>
    </source>
</evidence>
<dbReference type="InterPro" id="IPR019826">
    <property type="entry name" value="Carboxylesterase_B_AS"/>
</dbReference>
<dbReference type="VEuPathDB" id="VectorBase:RPRC007696"/>
<organism evidence="7 8">
    <name type="scientific">Rhodnius prolixus</name>
    <name type="common">Triatomid bug</name>
    <dbReference type="NCBI Taxonomy" id="13249"/>
    <lineage>
        <taxon>Eukaryota</taxon>
        <taxon>Metazoa</taxon>
        <taxon>Ecdysozoa</taxon>
        <taxon>Arthropoda</taxon>
        <taxon>Hexapoda</taxon>
        <taxon>Insecta</taxon>
        <taxon>Pterygota</taxon>
        <taxon>Neoptera</taxon>
        <taxon>Paraneoptera</taxon>
        <taxon>Hemiptera</taxon>
        <taxon>Heteroptera</taxon>
        <taxon>Panheteroptera</taxon>
        <taxon>Cimicomorpha</taxon>
        <taxon>Reduviidae</taxon>
        <taxon>Triatominae</taxon>
        <taxon>Rhodnius</taxon>
    </lineage>
</organism>
<dbReference type="HOGENOM" id="CLU_1116917_0_0_1"/>
<evidence type="ECO:0000256" key="1">
    <source>
        <dbReference type="ARBA" id="ARBA00005964"/>
    </source>
</evidence>
<sequence length="249" mass="27350">MCLQSLHHVQIVTSAVVGSEDCLYLSVYTHSLKSETLNPVLVYIHGGGYEYGSGEFEGRPGYFMDYDIVLVTLNYRLGLMGFLSMEDEVLPGNMGLKDQNMALKWIQRNIKNFGGDPKKVTIMGESAGAASLIHGGISQSGSALSPWGFLKPGVARARAIKIAKSMKCPVDSTKAMVDCLKQSDGRKIMRQYKHFPMNQIEIRPTFAPVVETASEIPFIPKDPNKMKPKPIPWMTGCSTVEGVIKSACK</sequence>
<dbReference type="GO" id="GO:0052689">
    <property type="term" value="F:carboxylic ester hydrolase activity"/>
    <property type="evidence" value="ECO:0007669"/>
    <property type="project" value="UniProtKB-KW"/>
</dbReference>
<name>T1HUH6_RHOPR</name>
<keyword evidence="8" id="KW-1185">Reference proteome</keyword>
<keyword evidence="4" id="KW-0325">Glycoprotein</keyword>
<keyword evidence="3 5" id="KW-0378">Hydrolase</keyword>
<dbReference type="Gene3D" id="3.40.50.1820">
    <property type="entry name" value="alpha/beta hydrolase"/>
    <property type="match status" value="1"/>
</dbReference>
<dbReference type="OMA" id="EYPRDID"/>
<dbReference type="PANTHER" id="PTHR43142:SF1">
    <property type="entry name" value="CARBOXYLIC ESTER HYDROLASE"/>
    <property type="match status" value="1"/>
</dbReference>
<evidence type="ECO:0000256" key="3">
    <source>
        <dbReference type="ARBA" id="ARBA00022801"/>
    </source>
</evidence>
<accession>T1HUH6</accession>
<protein>
    <recommendedName>
        <fullName evidence="5">Carboxylic ester hydrolase</fullName>
        <ecNumber evidence="5">3.1.1.-</ecNumber>
    </recommendedName>
</protein>
<dbReference type="SUPFAM" id="SSF53474">
    <property type="entry name" value="alpha/beta-Hydrolases"/>
    <property type="match status" value="1"/>
</dbReference>
<evidence type="ECO:0000256" key="2">
    <source>
        <dbReference type="ARBA" id="ARBA00022487"/>
    </source>
</evidence>
<evidence type="ECO:0000256" key="5">
    <source>
        <dbReference type="RuleBase" id="RU361235"/>
    </source>
</evidence>
<dbReference type="STRING" id="13249.T1HUH6"/>
<dbReference type="InterPro" id="IPR002018">
    <property type="entry name" value="CarbesteraseB"/>
</dbReference>
<dbReference type="InParanoid" id="T1HUH6"/>
<keyword evidence="2" id="KW-0719">Serine esterase</keyword>
<dbReference type="InterPro" id="IPR029058">
    <property type="entry name" value="AB_hydrolase_fold"/>
</dbReference>
<dbReference type="EC" id="3.1.1.-" evidence="5"/>
<evidence type="ECO:0000256" key="4">
    <source>
        <dbReference type="ARBA" id="ARBA00023180"/>
    </source>
</evidence>
<dbReference type="PANTHER" id="PTHR43142">
    <property type="entry name" value="CARBOXYLIC ESTER HYDROLASE"/>
    <property type="match status" value="1"/>
</dbReference>
<dbReference type="EnsemblMetazoa" id="RPRC007696-RA">
    <property type="protein sequence ID" value="RPRC007696-PA"/>
    <property type="gene ID" value="RPRC007696"/>
</dbReference>
<evidence type="ECO:0000313" key="7">
    <source>
        <dbReference type="EnsemblMetazoa" id="RPRC007696-PA"/>
    </source>
</evidence>
<proteinExistence type="inferred from homology"/>
<dbReference type="Pfam" id="PF00135">
    <property type="entry name" value="COesterase"/>
    <property type="match status" value="1"/>
</dbReference>
<comment type="similarity">
    <text evidence="1 5">Belongs to the type-B carboxylesterase/lipase family.</text>
</comment>
<evidence type="ECO:0000313" key="8">
    <source>
        <dbReference type="Proteomes" id="UP000015103"/>
    </source>
</evidence>
<dbReference type="eggNOG" id="KOG1516">
    <property type="taxonomic scope" value="Eukaryota"/>
</dbReference>
<reference evidence="7" key="1">
    <citation type="submission" date="2015-05" db="UniProtKB">
        <authorList>
            <consortium name="EnsemblMetazoa"/>
        </authorList>
    </citation>
    <scope>IDENTIFICATION</scope>
</reference>
<dbReference type="EMBL" id="ACPB03012090">
    <property type="status" value="NOT_ANNOTATED_CDS"/>
    <property type="molecule type" value="Genomic_DNA"/>
</dbReference>
<dbReference type="AlphaFoldDB" id="T1HUH6"/>
<dbReference type="Proteomes" id="UP000015103">
    <property type="component" value="Unassembled WGS sequence"/>
</dbReference>
<dbReference type="PROSITE" id="PS00122">
    <property type="entry name" value="CARBOXYLESTERASE_B_1"/>
    <property type="match status" value="1"/>
</dbReference>